<reference evidence="4" key="1">
    <citation type="submission" date="2021-01" db="EMBL/GenBank/DDBJ databases">
        <title>Whole genome shotgun sequence of Actinoplanes rishiriensis NBRC 108556.</title>
        <authorList>
            <person name="Komaki H."/>
            <person name="Tamura T."/>
        </authorList>
    </citation>
    <scope>NUCLEOTIDE SEQUENCE</scope>
    <source>
        <strain evidence="4">NBRC 108556</strain>
    </source>
</reference>
<dbReference type="PANTHER" id="PTHR10272:SF0">
    <property type="entry name" value="PLATELET-ACTIVATING FACTOR ACETYLHYDROLASE"/>
    <property type="match status" value="1"/>
</dbReference>
<evidence type="ECO:0000256" key="3">
    <source>
        <dbReference type="ARBA" id="ARBA00023098"/>
    </source>
</evidence>
<keyword evidence="2" id="KW-0442">Lipid degradation</keyword>
<dbReference type="AlphaFoldDB" id="A0A919MVX3"/>
<dbReference type="Proteomes" id="UP000636960">
    <property type="component" value="Unassembled WGS sequence"/>
</dbReference>
<accession>A0A919MVX3</accession>
<comment type="caution">
    <text evidence="4">The sequence shown here is derived from an EMBL/GenBank/DDBJ whole genome shotgun (WGS) entry which is preliminary data.</text>
</comment>
<evidence type="ECO:0000256" key="1">
    <source>
        <dbReference type="ARBA" id="ARBA00022801"/>
    </source>
</evidence>
<dbReference type="GO" id="GO:0003847">
    <property type="term" value="F:1-alkyl-2-acetylglycerophosphocholine esterase activity"/>
    <property type="evidence" value="ECO:0007669"/>
    <property type="project" value="TreeGrafter"/>
</dbReference>
<dbReference type="GO" id="GO:0016042">
    <property type="term" value="P:lipid catabolic process"/>
    <property type="evidence" value="ECO:0007669"/>
    <property type="project" value="UniProtKB-KW"/>
</dbReference>
<keyword evidence="3" id="KW-0443">Lipid metabolism</keyword>
<dbReference type="SUPFAM" id="SSF53474">
    <property type="entry name" value="alpha/beta-Hydrolases"/>
    <property type="match status" value="1"/>
</dbReference>
<proteinExistence type="predicted"/>
<keyword evidence="5" id="KW-1185">Reference proteome</keyword>
<keyword evidence="1 4" id="KW-0378">Hydrolase</keyword>
<dbReference type="PANTHER" id="PTHR10272">
    <property type="entry name" value="PLATELET-ACTIVATING FACTOR ACETYLHYDROLASE"/>
    <property type="match status" value="1"/>
</dbReference>
<evidence type="ECO:0000256" key="2">
    <source>
        <dbReference type="ARBA" id="ARBA00022963"/>
    </source>
</evidence>
<dbReference type="InterPro" id="IPR029058">
    <property type="entry name" value="AB_hydrolase_fold"/>
</dbReference>
<name>A0A919MVX3_9ACTN</name>
<dbReference type="Gene3D" id="3.40.50.1820">
    <property type="entry name" value="alpha/beta hydrolase"/>
    <property type="match status" value="1"/>
</dbReference>
<gene>
    <name evidence="4" type="ORF">Ari01nite_47330</name>
</gene>
<evidence type="ECO:0000313" key="4">
    <source>
        <dbReference type="EMBL" id="GIE97268.1"/>
    </source>
</evidence>
<protein>
    <submittedName>
        <fullName evidence="4">Alpha/beta hydrolase</fullName>
    </submittedName>
</protein>
<sequence length="360" mass="36992">MKRVLAVAVAGVLLLAGLYAGILRHRSERTVSIGPDGAYPVGRATHELADRSRTDELAPRGGSPRMLSVWLWYPAAARAGSESAYAPGAWRGLHRYGWAQTGFERIRTGTYDEAPVAAGKFPIVVLLPGLGLAAPQYAAVAAGLASRGYLVAGVTPTYSAALTVLGSGAVRGSAAGSDLDGPHGERLATFWAADARFAAERVGVLLGDRADRARVTYVGHAFGGAAAIEACRTDVHCAGAASLDGAPVGPAVTLGLQHPLLLLGAGSGGATADPATHSLFAASGPSSWAYTVGGAEPLDFTDYAAYWLAAPVRRWLPVTGGDALPVVRDYLVAFLGTAVRGTTWQAPEAAGVRPAAMLSR</sequence>
<dbReference type="EMBL" id="BOMV01000055">
    <property type="protein sequence ID" value="GIE97268.1"/>
    <property type="molecule type" value="Genomic_DNA"/>
</dbReference>
<evidence type="ECO:0000313" key="5">
    <source>
        <dbReference type="Proteomes" id="UP000636960"/>
    </source>
</evidence>
<organism evidence="4 5">
    <name type="scientific">Paractinoplanes rishiriensis</name>
    <dbReference type="NCBI Taxonomy" id="1050105"/>
    <lineage>
        <taxon>Bacteria</taxon>
        <taxon>Bacillati</taxon>
        <taxon>Actinomycetota</taxon>
        <taxon>Actinomycetes</taxon>
        <taxon>Micromonosporales</taxon>
        <taxon>Micromonosporaceae</taxon>
        <taxon>Paractinoplanes</taxon>
    </lineage>
</organism>